<evidence type="ECO:0000256" key="2">
    <source>
        <dbReference type="SAM" id="SignalP"/>
    </source>
</evidence>
<dbReference type="InterPro" id="IPR013517">
    <property type="entry name" value="FG-GAP"/>
</dbReference>
<dbReference type="InterPro" id="IPR018247">
    <property type="entry name" value="EF_Hand_1_Ca_BS"/>
</dbReference>
<dbReference type="Pfam" id="PF13517">
    <property type="entry name" value="FG-GAP_3"/>
    <property type="match status" value="1"/>
</dbReference>
<dbReference type="PROSITE" id="PS00018">
    <property type="entry name" value="EF_HAND_1"/>
    <property type="match status" value="1"/>
</dbReference>
<dbReference type="InterPro" id="IPR036404">
    <property type="entry name" value="Jacalin-like_lectin_dom_sf"/>
</dbReference>
<evidence type="ECO:0000256" key="1">
    <source>
        <dbReference type="ARBA" id="ARBA00022729"/>
    </source>
</evidence>
<protein>
    <submittedName>
        <fullName evidence="5">Hemolysin</fullName>
    </submittedName>
</protein>
<dbReference type="EMBL" id="CP022741">
    <property type="protein sequence ID" value="ASU21788.1"/>
    <property type="molecule type" value="Genomic_DNA"/>
</dbReference>
<accession>A0A223MW52</accession>
<feature type="chain" id="PRO_5013393291" evidence="2">
    <location>
        <begin position="23"/>
        <end position="958"/>
    </location>
</feature>
<feature type="domain" description="Metalloprotease StcE C-terminal" evidence="4">
    <location>
        <begin position="29"/>
        <end position="118"/>
    </location>
</feature>
<keyword evidence="1 2" id="KW-0732">Signal</keyword>
<feature type="domain" description="Hemolysin beta-prism lectin" evidence="3">
    <location>
        <begin position="823"/>
        <end position="955"/>
    </location>
</feature>
<feature type="domain" description="Metalloprotease StcE C-terminal" evidence="4">
    <location>
        <begin position="126"/>
        <end position="215"/>
    </location>
</feature>
<dbReference type="InterPro" id="IPR040966">
    <property type="entry name" value="StcE_C"/>
</dbReference>
<dbReference type="InterPro" id="IPR032496">
    <property type="entry name" value="Hemolysin_beta-prism_lec"/>
</dbReference>
<organism evidence="5 6">
    <name type="scientific">Vibrio qinghaiensis</name>
    <dbReference type="NCBI Taxonomy" id="2025808"/>
    <lineage>
        <taxon>Bacteria</taxon>
        <taxon>Pseudomonadati</taxon>
        <taxon>Pseudomonadota</taxon>
        <taxon>Gammaproteobacteria</taxon>
        <taxon>Vibrionales</taxon>
        <taxon>Vibrionaceae</taxon>
        <taxon>Vibrio</taxon>
    </lineage>
</organism>
<dbReference type="AlphaFoldDB" id="A0A223MW52"/>
<dbReference type="Pfam" id="PF16458">
    <property type="entry name" value="Beta-prism_lec"/>
    <property type="match status" value="2"/>
</dbReference>
<dbReference type="Pfam" id="PF17945">
    <property type="entry name" value="Crystall_4"/>
    <property type="match status" value="2"/>
</dbReference>
<dbReference type="Proteomes" id="UP000215148">
    <property type="component" value="Chromosome 1"/>
</dbReference>
<dbReference type="PANTHER" id="PTHR45460:SF2">
    <property type="entry name" value="ALPHA 1,3 GLUCANASE, GH71 FAMILY (EUROFUNG)"/>
    <property type="match status" value="1"/>
</dbReference>
<evidence type="ECO:0000259" key="4">
    <source>
        <dbReference type="Pfam" id="PF17945"/>
    </source>
</evidence>
<dbReference type="InterPro" id="IPR028994">
    <property type="entry name" value="Integrin_alpha_N"/>
</dbReference>
<evidence type="ECO:0000259" key="3">
    <source>
        <dbReference type="Pfam" id="PF16458"/>
    </source>
</evidence>
<gene>
    <name evidence="5" type="ORF">CCZ37_03925</name>
</gene>
<dbReference type="PANTHER" id="PTHR45460">
    <property type="entry name" value="SIMILAR TO CYSTEINE PROTEINASE"/>
    <property type="match status" value="1"/>
</dbReference>
<sequence length="958" mass="103675">MTSQYIALTVGLLSLSSNVAQATTNEAEGCIISRLNGEKYCLNVGERSGYSLPSWIYAHPVDVQAPSGVSVMLSDWDNLSYNRLAVFNRYTGNEDLKNVKAYNGAYLDFSKPRSMRVLASETYPEACIVSRQTGERFCLKEGERSGYSLPAYIYAHEVDVEAPQGLGVMLSDWDNLSYNRLAVFGGHTQNEQMRAVTAYNGETLDFSKPRSMRVVPYGGDSSALNMKLKWSWQGSAFQPNSNQVMVTPVVAQLNDDNGDGKIDEKDVADLIVVTFEGNKYANGGLVRALSGVDGSELWSYANGGVVADARYSPAVADLDGDGIVEIVTTNNRDQFITILDNQGNIKKQIPTTESGWRIVGDITLADLDHDGSVEILAADGVYNYHTGLVFSHPWAPSSINVDVDGDQQQEVFSGGTLFQNNGAINWQYHANDAVWFSSLVNLDNDAEPEIIASVPASASTGHNARFAVLEHDGTIKWEINNTANPGGGVQAVSNFLGKAQAVETTEFSKIYGYQPNSNPASIVLAVDGKISVRSGLAIDAIGTSASTLVGGTGGNLNAAVNVKDIKAIDLTWGKYYWGGYHLLALDFRMSNGSVISMGSKNYAYSKQTERFTVPAGSRIKGIKAWTAGWLLDGVQFELATQNGTNDLDVKGIVYAGYAAVDMYNSKGERVWSVANDDTGSGKIGVSAYDFDNDGIDEVLVQDHAHVRVLDGKTGKERASLAHSTATLWEYPIVVDLEGDNNAELIVVANDFDKNYVGNHGVFVYESADASKPWANATRIWNQHAFHLTNVTQDGVVPTNATPSWLSHNTYRSSTLRATVGGESPIFGYSNTQQSQRVVTADNQMYLRSGFAIDAIGTTANNLVGGPVQGTNGGVLRAPIALEQLQSVEVTSGLYNWGGYHIVAIKFTMKDGSSVLLGSTHYASNTKVETYTVPQGKRIKQINVWTGGWLVEGLQFVFD</sequence>
<dbReference type="SUPFAM" id="SSF69318">
    <property type="entry name" value="Integrin alpha N-terminal domain"/>
    <property type="match status" value="2"/>
</dbReference>
<dbReference type="RefSeq" id="WP_094499800.1">
    <property type="nucleotide sequence ID" value="NZ_CAWNHI010000001.1"/>
</dbReference>
<feature type="domain" description="Hemolysin beta-prism lectin" evidence="3">
    <location>
        <begin position="507"/>
        <end position="637"/>
    </location>
</feature>
<dbReference type="KEGG" id="vqi:CCZ37_03925"/>
<dbReference type="Gene3D" id="2.100.10.30">
    <property type="entry name" value="Jacalin-like lectin domain"/>
    <property type="match status" value="2"/>
</dbReference>
<proteinExistence type="predicted"/>
<evidence type="ECO:0000313" key="6">
    <source>
        <dbReference type="Proteomes" id="UP000215148"/>
    </source>
</evidence>
<feature type="signal peptide" evidence="2">
    <location>
        <begin position="1"/>
        <end position="22"/>
    </location>
</feature>
<name>A0A223MW52_9VIBR</name>
<keyword evidence="6" id="KW-1185">Reference proteome</keyword>
<dbReference type="Gene3D" id="2.60.20.40">
    <property type="match status" value="2"/>
</dbReference>
<evidence type="ECO:0000313" key="5">
    <source>
        <dbReference type="EMBL" id="ASU21788.1"/>
    </source>
</evidence>
<reference evidence="5 6" key="1">
    <citation type="submission" date="2017-08" db="EMBL/GenBank/DDBJ databases">
        <title>The Vibrio qinghaiensis sp.-Q67 is a luminous bacteria isolated firstly from Qinghai lake, Qinghai province, China, which has been proved to be very sensitive to detect environmental and food pollutants. Therefore, complete genome analysis of V. qinghaiensis sp.-Q67 highlights the potential application of this strain on detection of hazards in the contaminated environments.</title>
        <authorList>
            <person name="Gong L."/>
        </authorList>
    </citation>
    <scope>NUCLEOTIDE SEQUENCE [LARGE SCALE GENOMIC DNA]</scope>
    <source>
        <strain evidence="5 6">Q67</strain>
    </source>
</reference>